<dbReference type="OrthoDB" id="9779889at2"/>
<dbReference type="Proteomes" id="UP000319322">
    <property type="component" value="Unassembled WGS sequence"/>
</dbReference>
<name>A0A553UQ97_9HELI</name>
<dbReference type="EMBL" id="VKGC01000015">
    <property type="protein sequence ID" value="TSA82389.1"/>
    <property type="molecule type" value="Genomic_DNA"/>
</dbReference>
<dbReference type="SUPFAM" id="SSF158682">
    <property type="entry name" value="TerB-like"/>
    <property type="match status" value="1"/>
</dbReference>
<evidence type="ECO:0000313" key="2">
    <source>
        <dbReference type="EMBL" id="TSA82389.1"/>
    </source>
</evidence>
<evidence type="ECO:0000259" key="1">
    <source>
        <dbReference type="Pfam" id="PF05099"/>
    </source>
</evidence>
<reference evidence="3" key="1">
    <citation type="submission" date="2019-07" db="EMBL/GenBank/DDBJ databases">
        <title>Helicobacter labacensis sp. nov., Helicobacter mehlei sp. nov. and Helicobacter vulpis sp. nov., isolated from gastric mucosa of red fox (Vulpis vulpis).</title>
        <authorList>
            <person name="Papic B."/>
        </authorList>
    </citation>
    <scope>NUCLEOTIDE SEQUENCE [LARGE SCALE GENOMIC DNA]</scope>
    <source>
        <strain evidence="3">L8b</strain>
    </source>
</reference>
<proteinExistence type="predicted"/>
<reference evidence="2 3" key="2">
    <citation type="submission" date="2019-07" db="EMBL/GenBank/DDBJ databases">
        <title>Helicobacter labacensis sp. nov., Helicobacter mehlei sp. nov. and Helicobacter vulpis sp. nov., isolated from gastric mucosa of red fox (Vulpis vulpis).</title>
        <authorList>
            <person name="Kusar D."/>
            <person name="Gruntar I."/>
            <person name="Pate M."/>
            <person name="Zajc U."/>
            <person name="Ocepek M."/>
        </authorList>
    </citation>
    <scope>NUCLEOTIDE SEQUENCE [LARGE SCALE GENOMIC DNA]</scope>
    <source>
        <strain evidence="2 3">L8b</strain>
    </source>
</reference>
<comment type="caution">
    <text evidence="2">The sequence shown here is derived from an EMBL/GenBank/DDBJ whole genome shotgun (WGS) entry which is preliminary data.</text>
</comment>
<dbReference type="RefSeq" id="WP_120948654.1">
    <property type="nucleotide sequence ID" value="NZ_QXQP01000018.1"/>
</dbReference>
<dbReference type="InterPro" id="IPR029024">
    <property type="entry name" value="TerB-like"/>
</dbReference>
<gene>
    <name evidence="2" type="ORF">FNE76_05900</name>
</gene>
<evidence type="ECO:0000313" key="3">
    <source>
        <dbReference type="Proteomes" id="UP000319322"/>
    </source>
</evidence>
<keyword evidence="3" id="KW-1185">Reference proteome</keyword>
<organism evidence="2 3">
    <name type="scientific">Helicobacter mehlei</name>
    <dbReference type="NCBI Taxonomy" id="2316080"/>
    <lineage>
        <taxon>Bacteria</taxon>
        <taxon>Pseudomonadati</taxon>
        <taxon>Campylobacterota</taxon>
        <taxon>Epsilonproteobacteria</taxon>
        <taxon>Campylobacterales</taxon>
        <taxon>Helicobacteraceae</taxon>
        <taxon>Helicobacter</taxon>
    </lineage>
</organism>
<protein>
    <recommendedName>
        <fullName evidence="1">Co-chaperone DjlA N-terminal domain-containing protein</fullName>
    </recommendedName>
</protein>
<feature type="domain" description="Co-chaperone DjlA N-terminal" evidence="1">
    <location>
        <begin position="109"/>
        <end position="176"/>
    </location>
</feature>
<dbReference type="AlphaFoldDB" id="A0A553UQ97"/>
<reference evidence="2 3" key="3">
    <citation type="submission" date="2019-07" db="EMBL/GenBank/DDBJ databases">
        <authorList>
            <person name="Papic B."/>
        </authorList>
    </citation>
    <scope>NUCLEOTIDE SEQUENCE [LARGE SCALE GENOMIC DNA]</scope>
    <source>
        <strain evidence="2 3">L8b</strain>
    </source>
</reference>
<dbReference type="InterPro" id="IPR007791">
    <property type="entry name" value="DjlA_N"/>
</dbReference>
<dbReference type="Gene3D" id="1.10.3680.10">
    <property type="entry name" value="TerB-like"/>
    <property type="match status" value="1"/>
</dbReference>
<dbReference type="Pfam" id="PF05099">
    <property type="entry name" value="TerB"/>
    <property type="match status" value="1"/>
</dbReference>
<accession>A0A553UQ97</accession>
<sequence length="261" mass="29541">MEVILIVGVAVVLIYLYYTLQEYLKNPLKSFPTPSVEPVEKVPEIYTLPDPLDILKSSEQGVVVRLIAQFGRKVNANALSDALLEIFLKDLSQMGTETKNLEDLKKLYASEDMPSLESLCTQFLELAHGEYKKRVKLVEFLLVLAYSDGILGEAEREALIDVGAFLRLENADFNQLYEGFEQLSLQSTELSPQEALEILGTGENPKLSFEDKVNQNHLNILDPKTWNKSYIPDRMQTLWQLQQAYNTLQNTPAKVSLAKNN</sequence>